<organism evidence="2 3">
    <name type="scientific">Biomphalaria pfeifferi</name>
    <name type="common">Bloodfluke planorb</name>
    <name type="synonym">Freshwater snail</name>
    <dbReference type="NCBI Taxonomy" id="112525"/>
    <lineage>
        <taxon>Eukaryota</taxon>
        <taxon>Metazoa</taxon>
        <taxon>Spiralia</taxon>
        <taxon>Lophotrochozoa</taxon>
        <taxon>Mollusca</taxon>
        <taxon>Gastropoda</taxon>
        <taxon>Heterobranchia</taxon>
        <taxon>Euthyneura</taxon>
        <taxon>Panpulmonata</taxon>
        <taxon>Hygrophila</taxon>
        <taxon>Lymnaeoidea</taxon>
        <taxon>Planorbidae</taxon>
        <taxon>Biomphalaria</taxon>
    </lineage>
</organism>
<reference evidence="2" key="2">
    <citation type="submission" date="2023-04" db="EMBL/GenBank/DDBJ databases">
        <authorList>
            <person name="Bu L."/>
            <person name="Lu L."/>
            <person name="Laidemitt M.R."/>
            <person name="Zhang S.M."/>
            <person name="Mutuku M."/>
            <person name="Mkoji G."/>
            <person name="Steinauer M."/>
            <person name="Loker E.S."/>
        </authorList>
    </citation>
    <scope>NUCLEOTIDE SEQUENCE</scope>
    <source>
        <strain evidence="2">KasaAsao</strain>
        <tissue evidence="2">Whole Snail</tissue>
    </source>
</reference>
<keyword evidence="3" id="KW-1185">Reference proteome</keyword>
<keyword evidence="1" id="KW-0472">Membrane</keyword>
<keyword evidence="1" id="KW-0812">Transmembrane</keyword>
<proteinExistence type="predicted"/>
<name>A0AAD8ET56_BIOPF</name>
<protein>
    <submittedName>
        <fullName evidence="2">Uncharacterized protein</fullName>
    </submittedName>
</protein>
<dbReference type="Proteomes" id="UP001233172">
    <property type="component" value="Unassembled WGS sequence"/>
</dbReference>
<evidence type="ECO:0000313" key="2">
    <source>
        <dbReference type="EMBL" id="KAK0039407.1"/>
    </source>
</evidence>
<dbReference type="AlphaFoldDB" id="A0AAD8ET56"/>
<accession>A0AAD8ET56</accession>
<dbReference type="EMBL" id="JASAOG010000449">
    <property type="protein sequence ID" value="KAK0039407.1"/>
    <property type="molecule type" value="Genomic_DNA"/>
</dbReference>
<sequence>MADLAKYQQEFNRFNTKYVKEAVKEPVNFWGLAGFAVAAAYTGSIIPLLVALIFEAIYVVALPMVPAYRQLVNNREKDRARALNKANRDKLIKSFTPREREAVEYLRWQKDKIQENYHKFTGARELPTNLRSLEQRWEDFVDLLDVYRRRKQHLKSINRQAVHNQLAQAFKAAENAPDEKTRRIQQTNVEILKRRLASFDELENSVKLVEGQLQSIENFFGYLNDEIVTMSTPEKFSLLDFEQLSDSIAMTKQMLDATSDSVGALDAYNREMGNYELLPEANR</sequence>
<evidence type="ECO:0000313" key="3">
    <source>
        <dbReference type="Proteomes" id="UP001233172"/>
    </source>
</evidence>
<comment type="caution">
    <text evidence="2">The sequence shown here is derived from an EMBL/GenBank/DDBJ whole genome shotgun (WGS) entry which is preliminary data.</text>
</comment>
<feature type="transmembrane region" description="Helical" evidence="1">
    <location>
        <begin position="29"/>
        <end position="61"/>
    </location>
</feature>
<reference evidence="2" key="1">
    <citation type="journal article" date="2023" name="PLoS Negl. Trop. Dis.">
        <title>A genome sequence for Biomphalaria pfeifferi, the major vector snail for the human-infecting parasite Schistosoma mansoni.</title>
        <authorList>
            <person name="Bu L."/>
            <person name="Lu L."/>
            <person name="Laidemitt M.R."/>
            <person name="Zhang S.M."/>
            <person name="Mutuku M."/>
            <person name="Mkoji G."/>
            <person name="Steinauer M."/>
            <person name="Loker E.S."/>
        </authorList>
    </citation>
    <scope>NUCLEOTIDE SEQUENCE</scope>
    <source>
        <strain evidence="2">KasaAsao</strain>
    </source>
</reference>
<gene>
    <name evidence="2" type="ORF">Bpfe_031160</name>
</gene>
<evidence type="ECO:0000256" key="1">
    <source>
        <dbReference type="SAM" id="Phobius"/>
    </source>
</evidence>
<keyword evidence="1" id="KW-1133">Transmembrane helix</keyword>